<dbReference type="EMBL" id="AP018827">
    <property type="protein sequence ID" value="BBF79523.1"/>
    <property type="molecule type" value="Genomic_DNA"/>
</dbReference>
<reference evidence="2" key="2">
    <citation type="journal article" date="2017" name="Plant Physiol. Biochem.">
        <title>Differential oxidative and antioxidative response of duckweed Lemna minor toward plant growth promoting/inhibiting bacteria.</title>
        <authorList>
            <person name="Ishizawa H."/>
            <person name="Kuroda M."/>
            <person name="Morikawa M."/>
            <person name="Ike M."/>
        </authorList>
    </citation>
    <scope>NUCLEOTIDE SEQUENCE [LARGE SCALE GENOMIC DNA]</scope>
    <source>
        <strain evidence="2">M6</strain>
    </source>
</reference>
<sequence>MSKVLGAYLGEVIRRNKGGEWASNEQFDALGLYFGDDKWVFPVAKVHKRLMNGEEDNVFSFYQIAMNDF</sequence>
<evidence type="ECO:0000313" key="2">
    <source>
        <dbReference type="Proteomes" id="UP000278756"/>
    </source>
</evidence>
<protein>
    <submittedName>
        <fullName evidence="1">Uncharacterized protein</fullName>
    </submittedName>
</protein>
<organism evidence="1 2">
    <name type="scientific">Asticcacaulis excentricus</name>
    <dbReference type="NCBI Taxonomy" id="78587"/>
    <lineage>
        <taxon>Bacteria</taxon>
        <taxon>Pseudomonadati</taxon>
        <taxon>Pseudomonadota</taxon>
        <taxon>Alphaproteobacteria</taxon>
        <taxon>Caulobacterales</taxon>
        <taxon>Caulobacteraceae</taxon>
        <taxon>Asticcacaulis</taxon>
    </lineage>
</organism>
<dbReference type="AlphaFoldDB" id="A0A3G9G392"/>
<proteinExistence type="predicted"/>
<gene>
    <name evidence="1" type="ORF">EM6_0090</name>
</gene>
<dbReference type="Proteomes" id="UP000278756">
    <property type="component" value="Chromosome 1"/>
</dbReference>
<evidence type="ECO:0000313" key="1">
    <source>
        <dbReference type="EMBL" id="BBF79523.1"/>
    </source>
</evidence>
<name>A0A3G9G392_9CAUL</name>
<accession>A0A3G9G392</accession>
<reference evidence="2" key="1">
    <citation type="journal article" date="2017" name="Biotechnol. Biofuels">
        <title>Evaluation of environmental bacterial communities as a factor affecting the growth of duckweed Lemna minor.</title>
        <authorList>
            <person name="Ishizawa H."/>
            <person name="Kuroda M."/>
            <person name="Morikawa M."/>
            <person name="Ike M."/>
        </authorList>
    </citation>
    <scope>NUCLEOTIDE SEQUENCE [LARGE SCALE GENOMIC DNA]</scope>
    <source>
        <strain evidence="2">M6</strain>
    </source>
</reference>